<evidence type="ECO:0000256" key="1">
    <source>
        <dbReference type="ARBA" id="ARBA00004613"/>
    </source>
</evidence>
<dbReference type="EMBL" id="WHWC01000010">
    <property type="protein sequence ID" value="KAG8374659.1"/>
    <property type="molecule type" value="Genomic_DNA"/>
</dbReference>
<keyword evidence="3" id="KW-0964">Secreted</keyword>
<sequence>MWFSFRLTGFRTLKYRCPLHLIESLLLFEMAFAVKIPIFVFFLLSLQQSALSASQFPCFFIFGDSLIDNGNNNKLITKAKVDYLPYGIDFPQGPTGRFTNGQNTADILAKFLGFDTYIPPFAMAKGEDILKGVNYGSGSAGIRSETGQQLGDRISLNRQLLNHELTVSRITNLLGNNTSAKKHLGKCLYYFVIGSNDYLNNYYIPEHYPTSSQYTPDEYATVLVQQYSQQLKTLYNYGARKISVSGLGLLGCIPAVLARGGNGTACVDTVNDAVDLFNEKLKILVKDLNKNLTDAQFIIINAMRMAPAELFSLGVKFLREPCCKVSNTTGQCIPGETPCLIRELHAFYDNFHPTDIMNKVAATAAYLDIQKLILRQWIE</sequence>
<evidence type="ECO:0000313" key="10">
    <source>
        <dbReference type="Proteomes" id="UP000826271"/>
    </source>
</evidence>
<comment type="caution">
    <text evidence="9">The sequence shown here is derived from an EMBL/GenBank/DDBJ whole genome shotgun (WGS) entry which is preliminary data.</text>
</comment>
<feature type="transmembrane region" description="Helical" evidence="8">
    <location>
        <begin position="21"/>
        <end position="44"/>
    </location>
</feature>
<evidence type="ECO:0000256" key="7">
    <source>
        <dbReference type="ARBA" id="ARBA00023098"/>
    </source>
</evidence>
<evidence type="ECO:0000256" key="5">
    <source>
        <dbReference type="ARBA" id="ARBA00022801"/>
    </source>
</evidence>
<keyword evidence="8" id="KW-1133">Transmembrane helix</keyword>
<gene>
    <name evidence="9" type="ORF">BUALT_Bualt10G0019000</name>
</gene>
<evidence type="ECO:0000256" key="3">
    <source>
        <dbReference type="ARBA" id="ARBA00022525"/>
    </source>
</evidence>
<accession>A0AAV6X3F4</accession>
<organism evidence="9 10">
    <name type="scientific">Buddleja alternifolia</name>
    <dbReference type="NCBI Taxonomy" id="168488"/>
    <lineage>
        <taxon>Eukaryota</taxon>
        <taxon>Viridiplantae</taxon>
        <taxon>Streptophyta</taxon>
        <taxon>Embryophyta</taxon>
        <taxon>Tracheophyta</taxon>
        <taxon>Spermatophyta</taxon>
        <taxon>Magnoliopsida</taxon>
        <taxon>eudicotyledons</taxon>
        <taxon>Gunneridae</taxon>
        <taxon>Pentapetalae</taxon>
        <taxon>asterids</taxon>
        <taxon>lamiids</taxon>
        <taxon>Lamiales</taxon>
        <taxon>Scrophulariaceae</taxon>
        <taxon>Buddlejeae</taxon>
        <taxon>Buddleja</taxon>
    </lineage>
</organism>
<comment type="subcellular location">
    <subcellularLocation>
        <location evidence="1">Secreted</location>
    </subcellularLocation>
</comment>
<dbReference type="InterPro" id="IPR036514">
    <property type="entry name" value="SGNH_hydro_sf"/>
</dbReference>
<keyword evidence="6" id="KW-0442">Lipid degradation</keyword>
<evidence type="ECO:0000256" key="6">
    <source>
        <dbReference type="ARBA" id="ARBA00022963"/>
    </source>
</evidence>
<dbReference type="Gene3D" id="3.40.50.1110">
    <property type="entry name" value="SGNH hydrolase"/>
    <property type="match status" value="1"/>
</dbReference>
<dbReference type="GO" id="GO:0005576">
    <property type="term" value="C:extracellular region"/>
    <property type="evidence" value="ECO:0007669"/>
    <property type="project" value="UniProtKB-SubCell"/>
</dbReference>
<keyword evidence="8" id="KW-0812">Transmembrane</keyword>
<dbReference type="GO" id="GO:0016042">
    <property type="term" value="P:lipid catabolic process"/>
    <property type="evidence" value="ECO:0007669"/>
    <property type="project" value="UniProtKB-KW"/>
</dbReference>
<keyword evidence="7" id="KW-0443">Lipid metabolism</keyword>
<dbReference type="Pfam" id="PF00657">
    <property type="entry name" value="Lipase_GDSL"/>
    <property type="match status" value="1"/>
</dbReference>
<dbReference type="GO" id="GO:0016788">
    <property type="term" value="F:hydrolase activity, acting on ester bonds"/>
    <property type="evidence" value="ECO:0007669"/>
    <property type="project" value="InterPro"/>
</dbReference>
<dbReference type="Proteomes" id="UP000826271">
    <property type="component" value="Unassembled WGS sequence"/>
</dbReference>
<evidence type="ECO:0000256" key="2">
    <source>
        <dbReference type="ARBA" id="ARBA00008668"/>
    </source>
</evidence>
<evidence type="ECO:0000313" key="9">
    <source>
        <dbReference type="EMBL" id="KAG8374659.1"/>
    </source>
</evidence>
<dbReference type="CDD" id="cd01837">
    <property type="entry name" value="SGNH_plant_lipase_like"/>
    <property type="match status" value="1"/>
</dbReference>
<protein>
    <recommendedName>
        <fullName evidence="11">GDSL esterase/lipase At1g29670-like</fullName>
    </recommendedName>
</protein>
<keyword evidence="10" id="KW-1185">Reference proteome</keyword>
<proteinExistence type="inferred from homology"/>
<dbReference type="InterPro" id="IPR035669">
    <property type="entry name" value="SGNH_plant_lipase-like"/>
</dbReference>
<evidence type="ECO:0008006" key="11">
    <source>
        <dbReference type="Google" id="ProtNLM"/>
    </source>
</evidence>
<dbReference type="InterPro" id="IPR051238">
    <property type="entry name" value="GDSL_esterase/lipase"/>
</dbReference>
<keyword evidence="8" id="KW-0472">Membrane</keyword>
<dbReference type="InterPro" id="IPR001087">
    <property type="entry name" value="GDSL"/>
</dbReference>
<evidence type="ECO:0000256" key="8">
    <source>
        <dbReference type="SAM" id="Phobius"/>
    </source>
</evidence>
<evidence type="ECO:0000256" key="4">
    <source>
        <dbReference type="ARBA" id="ARBA00022729"/>
    </source>
</evidence>
<dbReference type="PANTHER" id="PTHR45650">
    <property type="entry name" value="GDSL-LIKE LIPASE/ACYLHYDROLASE-RELATED"/>
    <property type="match status" value="1"/>
</dbReference>
<comment type="similarity">
    <text evidence="2">Belongs to the 'GDSL' lipolytic enzyme family.</text>
</comment>
<keyword evidence="5" id="KW-0378">Hydrolase</keyword>
<dbReference type="AlphaFoldDB" id="A0AAV6X3F4"/>
<reference evidence="9" key="1">
    <citation type="submission" date="2019-10" db="EMBL/GenBank/DDBJ databases">
        <authorList>
            <person name="Zhang R."/>
            <person name="Pan Y."/>
            <person name="Wang J."/>
            <person name="Ma R."/>
            <person name="Yu S."/>
        </authorList>
    </citation>
    <scope>NUCLEOTIDE SEQUENCE</scope>
    <source>
        <strain evidence="9">LA-IB0</strain>
        <tissue evidence="9">Leaf</tissue>
    </source>
</reference>
<name>A0AAV6X3F4_9LAMI</name>
<dbReference type="PANTHER" id="PTHR45650:SF80">
    <property type="entry name" value="FINGER PROTEIN, PUTATIVE-RELATED"/>
    <property type="match status" value="1"/>
</dbReference>
<keyword evidence="4" id="KW-0732">Signal</keyword>